<evidence type="ECO:0000259" key="1">
    <source>
        <dbReference type="Pfam" id="PF18480"/>
    </source>
</evidence>
<gene>
    <name evidence="2" type="ordered locus">Ppha_0820</name>
</gene>
<dbReference type="Pfam" id="PF18480">
    <property type="entry name" value="DUF5615"/>
    <property type="match status" value="1"/>
</dbReference>
<accession>B4SEL7</accession>
<sequence>MLNCHAVFVIGYGNVGMMLCTPSTWRGNQTPDSDIILIADRDGRIVVTKDDFVQSFLLRNTPQRLMLVASGNIGNAELERLISAALPAIIEAFEAAHYIEIGRNSVIVHE</sequence>
<evidence type="ECO:0000313" key="3">
    <source>
        <dbReference type="Proteomes" id="UP000002724"/>
    </source>
</evidence>
<dbReference type="EMBL" id="CP001110">
    <property type="protein sequence ID" value="ACF43109.1"/>
    <property type="molecule type" value="Genomic_DNA"/>
</dbReference>
<dbReference type="KEGG" id="pph:Ppha_0820"/>
<dbReference type="HOGENOM" id="CLU_2168569_0_0_10"/>
<keyword evidence="3" id="KW-1185">Reference proteome</keyword>
<dbReference type="InterPro" id="IPR041049">
    <property type="entry name" value="DUF5615"/>
</dbReference>
<dbReference type="eggNOG" id="COG4634">
    <property type="taxonomic scope" value="Bacteria"/>
</dbReference>
<reference evidence="2 3" key="1">
    <citation type="submission" date="2008-06" db="EMBL/GenBank/DDBJ databases">
        <title>Complete sequence of Pelodictyon phaeoclathratiforme BU-1.</title>
        <authorList>
            <consortium name="US DOE Joint Genome Institute"/>
            <person name="Lucas S."/>
            <person name="Copeland A."/>
            <person name="Lapidus A."/>
            <person name="Glavina del Rio T."/>
            <person name="Dalin E."/>
            <person name="Tice H."/>
            <person name="Bruce D."/>
            <person name="Goodwin L."/>
            <person name="Pitluck S."/>
            <person name="Schmutz J."/>
            <person name="Larimer F."/>
            <person name="Land M."/>
            <person name="Hauser L."/>
            <person name="Kyrpides N."/>
            <person name="Mikhailova N."/>
            <person name="Liu Z."/>
            <person name="Li T."/>
            <person name="Zhao F."/>
            <person name="Overmann J."/>
            <person name="Bryant D.A."/>
            <person name="Richardson P."/>
        </authorList>
    </citation>
    <scope>NUCLEOTIDE SEQUENCE [LARGE SCALE GENOMIC DNA]</scope>
    <source>
        <strain evidence="3">DSM 5477 / BU-1</strain>
    </source>
</reference>
<evidence type="ECO:0000313" key="2">
    <source>
        <dbReference type="EMBL" id="ACF43109.1"/>
    </source>
</evidence>
<name>B4SEL7_PELPB</name>
<dbReference type="AlphaFoldDB" id="B4SEL7"/>
<protein>
    <recommendedName>
        <fullName evidence="1">DUF5615 domain-containing protein</fullName>
    </recommendedName>
</protein>
<dbReference type="STRING" id="324925.Ppha_0820"/>
<dbReference type="Proteomes" id="UP000002724">
    <property type="component" value="Chromosome"/>
</dbReference>
<organism evidence="2 3">
    <name type="scientific">Pelodictyon phaeoclathratiforme (strain DSM 5477 / BU-1)</name>
    <dbReference type="NCBI Taxonomy" id="324925"/>
    <lineage>
        <taxon>Bacteria</taxon>
        <taxon>Pseudomonadati</taxon>
        <taxon>Chlorobiota</taxon>
        <taxon>Chlorobiia</taxon>
        <taxon>Chlorobiales</taxon>
        <taxon>Chlorobiaceae</taxon>
        <taxon>Chlorobium/Pelodictyon group</taxon>
        <taxon>Pelodictyon</taxon>
    </lineage>
</organism>
<feature type="domain" description="DUF5615" evidence="1">
    <location>
        <begin position="28"/>
        <end position="101"/>
    </location>
</feature>
<proteinExistence type="predicted"/>